<gene>
    <name evidence="5" type="ORF">OVN521_LOCUS40328</name>
    <name evidence="6" type="ORF">SMN809_LOCUS80427</name>
    <name evidence="4" type="ORF">UXM345_LOCUS31527</name>
    <name evidence="3" type="ORF">WKI299_LOCUS31634</name>
    <name evidence="2" type="ORF">XDN619_LOCUS5824</name>
</gene>
<evidence type="ECO:0000313" key="8">
    <source>
        <dbReference type="Proteomes" id="UP000663887"/>
    </source>
</evidence>
<dbReference type="EMBL" id="CAJOBG010052260">
    <property type="protein sequence ID" value="CAF4493575.1"/>
    <property type="molecule type" value="Genomic_DNA"/>
</dbReference>
<reference evidence="2" key="1">
    <citation type="submission" date="2021-02" db="EMBL/GenBank/DDBJ databases">
        <authorList>
            <person name="Nowell W R."/>
        </authorList>
    </citation>
    <scope>NUCLEOTIDE SEQUENCE</scope>
</reference>
<dbReference type="EMBL" id="CAJOBF010008957">
    <property type="protein sequence ID" value="CAF4265782.1"/>
    <property type="molecule type" value="Genomic_DNA"/>
</dbReference>
<evidence type="ECO:0000256" key="1">
    <source>
        <dbReference type="SAM" id="Phobius"/>
    </source>
</evidence>
<evidence type="ECO:0000313" key="2">
    <source>
        <dbReference type="EMBL" id="CAF2035392.1"/>
    </source>
</evidence>
<name>A0A816NJF5_9BILA</name>
<evidence type="ECO:0000313" key="5">
    <source>
        <dbReference type="EMBL" id="CAF4493575.1"/>
    </source>
</evidence>
<keyword evidence="1" id="KW-0472">Membrane</keyword>
<feature type="transmembrane region" description="Helical" evidence="1">
    <location>
        <begin position="72"/>
        <end position="97"/>
    </location>
</feature>
<dbReference type="AlphaFoldDB" id="A0A816NJF5"/>
<sequence length="103" mass="11826">MDDDDQLLDNRSVIECINEPNDHKAIKSLREWFIWSYLNVIFGLVILDLIGIGCSIRTNELKTKQNYAKASIWFSITLIVNCIATLSGLTFIGYLIIFKFHSI</sequence>
<dbReference type="EMBL" id="CAJNRG010001616">
    <property type="protein sequence ID" value="CAF2035392.1"/>
    <property type="molecule type" value="Genomic_DNA"/>
</dbReference>
<dbReference type="Proteomes" id="UP000663866">
    <property type="component" value="Unassembled WGS sequence"/>
</dbReference>
<keyword evidence="1" id="KW-1133">Transmembrane helix</keyword>
<comment type="caution">
    <text evidence="2">The sequence shown here is derived from an EMBL/GenBank/DDBJ whole genome shotgun (WGS) entry which is preliminary data.</text>
</comment>
<keyword evidence="7" id="KW-1185">Reference proteome</keyword>
<dbReference type="EMBL" id="CAJOBI010345312">
    <property type="protein sequence ID" value="CAF5217329.1"/>
    <property type="molecule type" value="Genomic_DNA"/>
</dbReference>
<evidence type="ECO:0000313" key="3">
    <source>
        <dbReference type="EMBL" id="CAF2157292.1"/>
    </source>
</evidence>
<evidence type="ECO:0000313" key="4">
    <source>
        <dbReference type="EMBL" id="CAF4265782.1"/>
    </source>
</evidence>
<accession>A0A816NJF5</accession>
<feature type="transmembrane region" description="Helical" evidence="1">
    <location>
        <begin position="32"/>
        <end position="52"/>
    </location>
</feature>
<protein>
    <submittedName>
        <fullName evidence="2">Uncharacterized protein</fullName>
    </submittedName>
</protein>
<dbReference type="Proteomes" id="UP000663887">
    <property type="component" value="Unassembled WGS sequence"/>
</dbReference>
<dbReference type="EMBL" id="CAJNRF010014469">
    <property type="protein sequence ID" value="CAF2157292.1"/>
    <property type="molecule type" value="Genomic_DNA"/>
</dbReference>
<evidence type="ECO:0000313" key="7">
    <source>
        <dbReference type="Proteomes" id="UP000663866"/>
    </source>
</evidence>
<evidence type="ECO:0000313" key="6">
    <source>
        <dbReference type="EMBL" id="CAF5217329.1"/>
    </source>
</evidence>
<dbReference type="Proteomes" id="UP000663842">
    <property type="component" value="Unassembled WGS sequence"/>
</dbReference>
<keyword evidence="1" id="KW-0812">Transmembrane</keyword>
<dbReference type="Proteomes" id="UP000676336">
    <property type="component" value="Unassembled WGS sequence"/>
</dbReference>
<dbReference type="Proteomes" id="UP000663856">
    <property type="component" value="Unassembled WGS sequence"/>
</dbReference>
<proteinExistence type="predicted"/>
<organism evidence="2 8">
    <name type="scientific">Rotaria magnacalcarata</name>
    <dbReference type="NCBI Taxonomy" id="392030"/>
    <lineage>
        <taxon>Eukaryota</taxon>
        <taxon>Metazoa</taxon>
        <taxon>Spiralia</taxon>
        <taxon>Gnathifera</taxon>
        <taxon>Rotifera</taxon>
        <taxon>Eurotatoria</taxon>
        <taxon>Bdelloidea</taxon>
        <taxon>Philodinida</taxon>
        <taxon>Philodinidae</taxon>
        <taxon>Rotaria</taxon>
    </lineage>
</organism>